<comment type="subcellular location">
    <subcellularLocation>
        <location evidence="2">Secreted</location>
    </subcellularLocation>
</comment>
<sequence length="257" mass="29253">MKTEKVSDKTGLLPFIRIPRNMESSLNLMAKLVFLLALIYGCYGEPQDLSGKVFVIPMATSTSHVKLHANVSKPISAMTMCQRFNSELERGQSLFSLATQSHNNDLLLYKRSMGVYRVHIKGDQLDFISLPDSKNEWISICWTWDSKTGLTQLWVNGKRSARRILKPDTSVTGKPSIMLVQEQDSYGGGFDISQSFVGDVTDVHFWDNVISSCEIQLYMEFNRFTPGNILNWKALQFTIEGKVFIENSDFKSECYNY</sequence>
<dbReference type="PRINTS" id="PR00895">
    <property type="entry name" value="PENTAXIN"/>
</dbReference>
<protein>
    <recommendedName>
        <fullName evidence="10">Pentraxin (PTX) domain-containing protein</fullName>
    </recommendedName>
</protein>
<feature type="domain" description="Pentraxin (PTX)" evidence="10">
    <location>
        <begin position="50"/>
        <end position="251"/>
    </location>
</feature>
<dbReference type="STRING" id="62062.ENSHHUP00000065350"/>
<reference evidence="11" key="2">
    <citation type="submission" date="2025-08" db="UniProtKB">
        <authorList>
            <consortium name="Ensembl"/>
        </authorList>
    </citation>
    <scope>IDENTIFICATION</scope>
</reference>
<evidence type="ECO:0000256" key="2">
    <source>
        <dbReference type="ARBA" id="ARBA00004613"/>
    </source>
</evidence>
<evidence type="ECO:0000256" key="3">
    <source>
        <dbReference type="ARBA" id="ARBA00022525"/>
    </source>
</evidence>
<dbReference type="AlphaFoldDB" id="A0A4W5PUQ2"/>
<dbReference type="Gene3D" id="2.60.120.200">
    <property type="match status" value="1"/>
</dbReference>
<comment type="cofactor">
    <cofactor evidence="1">
        <name>Ca(2+)</name>
        <dbReference type="ChEBI" id="CHEBI:29108"/>
    </cofactor>
</comment>
<evidence type="ECO:0000256" key="5">
    <source>
        <dbReference type="ARBA" id="ARBA00022729"/>
    </source>
</evidence>
<keyword evidence="7" id="KW-1015">Disulfide bond</keyword>
<evidence type="ECO:0000313" key="12">
    <source>
        <dbReference type="Proteomes" id="UP000314982"/>
    </source>
</evidence>
<evidence type="ECO:0000313" key="11">
    <source>
        <dbReference type="Ensembl" id="ENSHHUP00000065350.1"/>
    </source>
</evidence>
<evidence type="ECO:0000256" key="7">
    <source>
        <dbReference type="ARBA" id="ARBA00023157"/>
    </source>
</evidence>
<dbReference type="CDD" id="cd00152">
    <property type="entry name" value="PTX"/>
    <property type="match status" value="1"/>
</dbReference>
<dbReference type="Pfam" id="PF00354">
    <property type="entry name" value="Pentaxin"/>
    <property type="match status" value="1"/>
</dbReference>
<dbReference type="PANTHER" id="PTHR45869:SF7">
    <property type="entry name" value="C-REACTIVE PROTEIN"/>
    <property type="match status" value="1"/>
</dbReference>
<keyword evidence="5" id="KW-0732">Signal</keyword>
<proteinExistence type="inferred from homology"/>
<dbReference type="Proteomes" id="UP000314982">
    <property type="component" value="Unassembled WGS sequence"/>
</dbReference>
<accession>A0A4W5PUQ2</accession>
<keyword evidence="4" id="KW-0479">Metal-binding</keyword>
<dbReference type="FunFam" id="2.60.120.200:FF:000070">
    <property type="entry name" value="Serum amyloid P-component"/>
    <property type="match status" value="1"/>
</dbReference>
<dbReference type="InterPro" id="IPR001759">
    <property type="entry name" value="PTX_dom"/>
</dbReference>
<keyword evidence="12" id="KW-1185">Reference proteome</keyword>
<dbReference type="GO" id="GO:0046872">
    <property type="term" value="F:metal ion binding"/>
    <property type="evidence" value="ECO:0007669"/>
    <property type="project" value="UniProtKB-KW"/>
</dbReference>
<dbReference type="PANTHER" id="PTHR45869">
    <property type="entry name" value="C-REACTIVE PROTEIN-RELATED"/>
    <property type="match status" value="1"/>
</dbReference>
<evidence type="ECO:0000256" key="6">
    <source>
        <dbReference type="ARBA" id="ARBA00022837"/>
    </source>
</evidence>
<reference evidence="12" key="1">
    <citation type="submission" date="2018-06" db="EMBL/GenBank/DDBJ databases">
        <title>Genome assembly of Danube salmon.</title>
        <authorList>
            <person name="Macqueen D.J."/>
            <person name="Gundappa M.K."/>
        </authorList>
    </citation>
    <scope>NUCLEOTIDE SEQUENCE [LARGE SCALE GENOMIC DNA]</scope>
</reference>
<comment type="caution">
    <text evidence="9">Lacks conserved residue(s) required for the propagation of feature annotation.</text>
</comment>
<evidence type="ECO:0000259" key="10">
    <source>
        <dbReference type="PROSITE" id="PS51828"/>
    </source>
</evidence>
<dbReference type="Ensembl" id="ENSHHUT00000067564.1">
    <property type="protein sequence ID" value="ENSHHUP00000065350.1"/>
    <property type="gene ID" value="ENSHHUG00000038572.1"/>
</dbReference>
<dbReference type="GeneTree" id="ENSGT01100000263515"/>
<evidence type="ECO:0000256" key="1">
    <source>
        <dbReference type="ARBA" id="ARBA00001913"/>
    </source>
</evidence>
<evidence type="ECO:0000256" key="4">
    <source>
        <dbReference type="ARBA" id="ARBA00022723"/>
    </source>
</evidence>
<dbReference type="GO" id="GO:0005576">
    <property type="term" value="C:extracellular region"/>
    <property type="evidence" value="ECO:0007669"/>
    <property type="project" value="UniProtKB-SubCell"/>
</dbReference>
<keyword evidence="3" id="KW-0964">Secreted</keyword>
<dbReference type="PROSITE" id="PS51828">
    <property type="entry name" value="PTX_2"/>
    <property type="match status" value="1"/>
</dbReference>
<evidence type="ECO:0000256" key="9">
    <source>
        <dbReference type="PROSITE-ProRule" id="PRU01172"/>
    </source>
</evidence>
<organism evidence="11 12">
    <name type="scientific">Hucho hucho</name>
    <name type="common">huchen</name>
    <dbReference type="NCBI Taxonomy" id="62062"/>
    <lineage>
        <taxon>Eukaryota</taxon>
        <taxon>Metazoa</taxon>
        <taxon>Chordata</taxon>
        <taxon>Craniata</taxon>
        <taxon>Vertebrata</taxon>
        <taxon>Euteleostomi</taxon>
        <taxon>Actinopterygii</taxon>
        <taxon>Neopterygii</taxon>
        <taxon>Teleostei</taxon>
        <taxon>Protacanthopterygii</taxon>
        <taxon>Salmoniformes</taxon>
        <taxon>Salmonidae</taxon>
        <taxon>Salmoninae</taxon>
        <taxon>Hucho</taxon>
    </lineage>
</organism>
<comment type="similarity">
    <text evidence="8">Belongs to the pentraxin family.</text>
</comment>
<name>A0A4W5PUQ2_9TELE</name>
<dbReference type="SMART" id="SM00159">
    <property type="entry name" value="PTX"/>
    <property type="match status" value="1"/>
</dbReference>
<keyword evidence="6" id="KW-0106">Calcium</keyword>
<dbReference type="SUPFAM" id="SSF49899">
    <property type="entry name" value="Concanavalin A-like lectins/glucanases"/>
    <property type="match status" value="1"/>
</dbReference>
<dbReference type="InterPro" id="IPR051005">
    <property type="entry name" value="Pentraxin_domain"/>
</dbReference>
<dbReference type="InterPro" id="IPR013320">
    <property type="entry name" value="ConA-like_dom_sf"/>
</dbReference>
<reference evidence="11" key="3">
    <citation type="submission" date="2025-09" db="UniProtKB">
        <authorList>
            <consortium name="Ensembl"/>
        </authorList>
    </citation>
    <scope>IDENTIFICATION</scope>
</reference>
<evidence type="ECO:0000256" key="8">
    <source>
        <dbReference type="ARBA" id="ARBA00038102"/>
    </source>
</evidence>